<reference evidence="2" key="1">
    <citation type="journal article" date="2022" name="Int. J. Mol. Sci.">
        <title>Draft Genome of Tanacetum Coccineum: Genomic Comparison of Closely Related Tanacetum-Family Plants.</title>
        <authorList>
            <person name="Yamashiro T."/>
            <person name="Shiraishi A."/>
            <person name="Nakayama K."/>
            <person name="Satake H."/>
        </authorList>
    </citation>
    <scope>NUCLEOTIDE SEQUENCE</scope>
</reference>
<accession>A0ABQ5GQ60</accession>
<name>A0ABQ5GQ60_9ASTR</name>
<sequence length="349" mass="39299">MTGAKFDIEKFDRTSDFGLWRIKRLCIIKPTGCASSFGGSYETRALVDTLLYGWDFDFEGRDGLTLIFVKDIKGKCEVVVESLGREERNGVVRTVFNELKDTSSMDKLQCLLIRVGIATRPYGRMEVRLQEQRKKSILLGYPDGVKGYRLYRLDDESPKIVTSRNMVFNESVMYKDKLKDSGAGIDKSVEELQVLEYYGLLTADLLQHRKNSSLMYIGKVGLARCVHTEGRYDYIEVFSLIVSTQSLGLLLALRAMAATGILTNGELCSPGLGDSLSRIMFLMIRTKPLHNGCINLIYHREYLEVKMVKVFSKDGYLDTYAMGFCPALTKVVPGLKLQHCLELLNVGIG</sequence>
<evidence type="ECO:0000313" key="3">
    <source>
        <dbReference type="Proteomes" id="UP001151760"/>
    </source>
</evidence>
<protein>
    <recommendedName>
        <fullName evidence="1">Retroviral polymerase SH3-like domain-containing protein</fullName>
    </recommendedName>
</protein>
<dbReference type="EMBL" id="BQNB010018726">
    <property type="protein sequence ID" value="GJT77604.1"/>
    <property type="molecule type" value="Genomic_DNA"/>
</dbReference>
<evidence type="ECO:0000259" key="1">
    <source>
        <dbReference type="Pfam" id="PF25597"/>
    </source>
</evidence>
<proteinExistence type="predicted"/>
<dbReference type="InterPro" id="IPR057670">
    <property type="entry name" value="SH3_retrovirus"/>
</dbReference>
<evidence type="ECO:0000313" key="2">
    <source>
        <dbReference type="EMBL" id="GJT77604.1"/>
    </source>
</evidence>
<keyword evidence="3" id="KW-1185">Reference proteome</keyword>
<reference evidence="2" key="2">
    <citation type="submission" date="2022-01" db="EMBL/GenBank/DDBJ databases">
        <authorList>
            <person name="Yamashiro T."/>
            <person name="Shiraishi A."/>
            <person name="Satake H."/>
            <person name="Nakayama K."/>
        </authorList>
    </citation>
    <scope>NUCLEOTIDE SEQUENCE</scope>
</reference>
<dbReference type="Proteomes" id="UP001151760">
    <property type="component" value="Unassembled WGS sequence"/>
</dbReference>
<dbReference type="Pfam" id="PF25597">
    <property type="entry name" value="SH3_retrovirus"/>
    <property type="match status" value="1"/>
</dbReference>
<comment type="caution">
    <text evidence="2">The sequence shown here is derived from an EMBL/GenBank/DDBJ whole genome shotgun (WGS) entry which is preliminary data.</text>
</comment>
<gene>
    <name evidence="2" type="ORF">Tco_1044329</name>
</gene>
<organism evidence="2 3">
    <name type="scientific">Tanacetum coccineum</name>
    <dbReference type="NCBI Taxonomy" id="301880"/>
    <lineage>
        <taxon>Eukaryota</taxon>
        <taxon>Viridiplantae</taxon>
        <taxon>Streptophyta</taxon>
        <taxon>Embryophyta</taxon>
        <taxon>Tracheophyta</taxon>
        <taxon>Spermatophyta</taxon>
        <taxon>Magnoliopsida</taxon>
        <taxon>eudicotyledons</taxon>
        <taxon>Gunneridae</taxon>
        <taxon>Pentapetalae</taxon>
        <taxon>asterids</taxon>
        <taxon>campanulids</taxon>
        <taxon>Asterales</taxon>
        <taxon>Asteraceae</taxon>
        <taxon>Asteroideae</taxon>
        <taxon>Anthemideae</taxon>
        <taxon>Anthemidinae</taxon>
        <taxon>Tanacetum</taxon>
    </lineage>
</organism>
<feature type="domain" description="Retroviral polymerase SH3-like" evidence="1">
    <location>
        <begin position="129"/>
        <end position="179"/>
    </location>
</feature>